<sequence>MLFLKKKQSKKSPILKSREPLLEIKALPDKKDYWKQSYRSYEDSMKMLMFESEEEPWQLSQNYYSSYAPIDTRGYIISDPDRSNPTRSRTERPLQTIMGFEEAIYRNKFGDQRTNSITSQSSYMYPMMKHKYSGASTYAPTRTSRSYDESYDQETEYEYSTPNNSSNLSGQYNSNERTSHYPDNSDEFYSSTSSSNLTYSRDGNSEGNYHPTIKYISPQLERLPEYQSKRYRSIYEEYDQSQYGDLRLTMTDSPLDVKAYRSPSNEIQRFLSSKAYPKSKK</sequence>
<keyword evidence="3" id="KW-1185">Reference proteome</keyword>
<proteinExistence type="predicted"/>
<protein>
    <submittedName>
        <fullName evidence="2">Uncharacterized protein</fullName>
    </submittedName>
</protein>
<evidence type="ECO:0000256" key="1">
    <source>
        <dbReference type="SAM" id="MobiDB-lite"/>
    </source>
</evidence>
<reference evidence="2" key="1">
    <citation type="submission" date="2020-06" db="EMBL/GenBank/DDBJ databases">
        <title>Genomes of multiple members of Pneumocystis genus reveal paths to human pathogen Pneumocystis jirovecii.</title>
        <authorList>
            <person name="Cisse O.H."/>
            <person name="Ma L."/>
            <person name="Dekker J."/>
            <person name="Khil P."/>
            <person name="Jo J."/>
            <person name="Brenchley J."/>
            <person name="Blair R."/>
            <person name="Pahar B."/>
            <person name="Chabe M."/>
            <person name="Van Rompay K.A."/>
            <person name="Keesler R."/>
            <person name="Sukura A."/>
            <person name="Hirsch V."/>
            <person name="Kutty G."/>
            <person name="Liu Y."/>
            <person name="Peng L."/>
            <person name="Chen J."/>
            <person name="Song J."/>
            <person name="Weissenbacher-Lang C."/>
            <person name="Xu J."/>
            <person name="Upham N.S."/>
            <person name="Stajich J.E."/>
            <person name="Cuomo C.A."/>
            <person name="Cushion M.T."/>
            <person name="Kovacs J.A."/>
        </authorList>
    </citation>
    <scope>NUCLEOTIDE SEQUENCE</scope>
    <source>
        <strain evidence="2">2A</strain>
    </source>
</reference>
<dbReference type="Proteomes" id="UP000663699">
    <property type="component" value="Chromosome 1"/>
</dbReference>
<evidence type="ECO:0000313" key="2">
    <source>
        <dbReference type="EMBL" id="QSL64160.1"/>
    </source>
</evidence>
<feature type="region of interest" description="Disordered" evidence="1">
    <location>
        <begin position="135"/>
        <end position="209"/>
    </location>
</feature>
<feature type="compositionally biased region" description="Polar residues" evidence="1">
    <location>
        <begin position="135"/>
        <end position="144"/>
    </location>
</feature>
<evidence type="ECO:0000313" key="3">
    <source>
        <dbReference type="Proteomes" id="UP000663699"/>
    </source>
</evidence>
<dbReference type="PANTHER" id="PTHR28186">
    <property type="entry name" value="MEIOTICALLY UP-REGULATED GENE 9 PROTEIN"/>
    <property type="match status" value="1"/>
</dbReference>
<dbReference type="InterPro" id="IPR018809">
    <property type="entry name" value="DUF2406"/>
</dbReference>
<gene>
    <name evidence="2" type="ORF">MERGE_000315</name>
</gene>
<accession>A0A899FJD7</accession>
<dbReference type="OrthoDB" id="5330253at2759"/>
<name>A0A899FJD7_9ASCO</name>
<organism evidence="2 3">
    <name type="scientific">Pneumocystis wakefieldiae</name>
    <dbReference type="NCBI Taxonomy" id="38082"/>
    <lineage>
        <taxon>Eukaryota</taxon>
        <taxon>Fungi</taxon>
        <taxon>Dikarya</taxon>
        <taxon>Ascomycota</taxon>
        <taxon>Taphrinomycotina</taxon>
        <taxon>Pneumocystomycetes</taxon>
        <taxon>Pneumocystaceae</taxon>
        <taxon>Pneumocystis</taxon>
    </lineage>
</organism>
<dbReference type="EMBL" id="CP054532">
    <property type="protein sequence ID" value="QSL64160.1"/>
    <property type="molecule type" value="Genomic_DNA"/>
</dbReference>
<dbReference type="PANTHER" id="PTHR28186:SF1">
    <property type="entry name" value="MEIOTICALLY UP-REGULATED GENE 9 PROTEIN"/>
    <property type="match status" value="1"/>
</dbReference>
<dbReference type="AlphaFoldDB" id="A0A899FJD7"/>
<feature type="compositionally biased region" description="Low complexity" evidence="1">
    <location>
        <begin position="189"/>
        <end position="200"/>
    </location>
</feature>
<dbReference type="Pfam" id="PF10295">
    <property type="entry name" value="DUF2406"/>
    <property type="match status" value="1"/>
</dbReference>
<feature type="compositionally biased region" description="Polar residues" evidence="1">
    <location>
        <begin position="158"/>
        <end position="176"/>
    </location>
</feature>